<dbReference type="EMBL" id="JAUSVS010000001">
    <property type="protein sequence ID" value="MDQ0462638.1"/>
    <property type="molecule type" value="Genomic_DNA"/>
</dbReference>
<evidence type="ECO:0000313" key="1">
    <source>
        <dbReference type="EMBL" id="MDQ0462638.1"/>
    </source>
</evidence>
<reference evidence="1 2" key="1">
    <citation type="submission" date="2023-07" db="EMBL/GenBank/DDBJ databases">
        <title>Genomic Encyclopedia of Type Strains, Phase IV (KMG-IV): sequencing the most valuable type-strain genomes for metagenomic binning, comparative biology and taxonomic classification.</title>
        <authorList>
            <person name="Goeker M."/>
        </authorList>
    </citation>
    <scope>NUCLEOTIDE SEQUENCE [LARGE SCALE GENOMIC DNA]</scope>
    <source>
        <strain evidence="1 2">DSM 18695</strain>
    </source>
</reference>
<dbReference type="RefSeq" id="WP_307345231.1">
    <property type="nucleotide sequence ID" value="NZ_JAUSVS010000001.1"/>
</dbReference>
<keyword evidence="2" id="KW-1185">Reference proteome</keyword>
<name>A0ABU0IKU9_9CAUL</name>
<dbReference type="Proteomes" id="UP001228905">
    <property type="component" value="Unassembled WGS sequence"/>
</dbReference>
<gene>
    <name evidence="1" type="ORF">QO010_000386</name>
</gene>
<comment type="caution">
    <text evidence="1">The sequence shown here is derived from an EMBL/GenBank/DDBJ whole genome shotgun (WGS) entry which is preliminary data.</text>
</comment>
<proteinExistence type="predicted"/>
<evidence type="ECO:0000313" key="2">
    <source>
        <dbReference type="Proteomes" id="UP001228905"/>
    </source>
</evidence>
<accession>A0ABU0IKU9</accession>
<organism evidence="1 2">
    <name type="scientific">Caulobacter ginsengisoli</name>
    <dbReference type="NCBI Taxonomy" id="400775"/>
    <lineage>
        <taxon>Bacteria</taxon>
        <taxon>Pseudomonadati</taxon>
        <taxon>Pseudomonadota</taxon>
        <taxon>Alphaproteobacteria</taxon>
        <taxon>Caulobacterales</taxon>
        <taxon>Caulobacteraceae</taxon>
        <taxon>Caulobacter</taxon>
    </lineage>
</organism>
<sequence>MPKINLTVALCERDGSPMMEDDKTEFSLKRALLRILDTPLPDDQHGVGKLRLAQLGLKVAAGAEGVELTNADTTLLLDRAAKLANALVFGQLVLALDPGQLAQPQ</sequence>
<protein>
    <submittedName>
        <fullName evidence="1">Uncharacterized protein</fullName>
    </submittedName>
</protein>